<feature type="region of interest" description="Disordered" evidence="1">
    <location>
        <begin position="1904"/>
        <end position="1929"/>
    </location>
</feature>
<dbReference type="EMBL" id="JAERRK010000023">
    <property type="protein sequence ID" value="MBL1086555.1"/>
    <property type="molecule type" value="Genomic_DNA"/>
</dbReference>
<dbReference type="PANTHER" id="PTHR32305">
    <property type="match status" value="1"/>
</dbReference>
<dbReference type="InterPro" id="IPR022385">
    <property type="entry name" value="Rhs_assc_core"/>
</dbReference>
<evidence type="ECO:0000313" key="2">
    <source>
        <dbReference type="EMBL" id="MBL1086555.1"/>
    </source>
</evidence>
<evidence type="ECO:0000313" key="3">
    <source>
        <dbReference type="Proteomes" id="UP000661858"/>
    </source>
</evidence>
<dbReference type="NCBIfam" id="TIGR03696">
    <property type="entry name" value="Rhs_assc_core"/>
    <property type="match status" value="1"/>
</dbReference>
<sequence>MRRLRSRGMAALVGSGLMAGLLSALVLAPVTAAAALPKGGEPSVRARALDTPVPQATEPTLKKAPKASWPKPVKVTLDLRAGSGPAKASVVTVRPTAARPASAAKPAGRAPAKVELQVLDRKKAEAAGGLGLGVRVARRDGGATTGAVDVSIDYSGFARAYGGDFAHRLRMVRLPACAATTPEAKACQKAQYVPAHNDSGRQTLTATVQAAPQTEQMSGMYAVSDPAVYTLTSGSSSDKGDYRASTLSPTGKWDVSLGSGAFTYSVPIEIPDPPMGQAPEVSLNYNSQGIDGRTSASNNQASWVGMGWDLDVGYIERRYKNCSQDGHPDFGDLCWDSPNSGADPNGANYVINLGGTTSELVQDNTGTASFHLKDDEGWRVQKLNGGYGSDNTDEFWVITHQDGTRYYFGWGRTERLNSQNEREKTNSVLTVPVVGDDEGEPCHASYPSPCKQAYRWNLDRVVTPNEVENSYFYKKETNFYRSVAAADKARSYDSASYLERIDYGWSSQIPGAQLPGQVDFQHVNRCVERMSEQDPLDNVTPDCPTIDAKPSSYPDVPVDLICDGPEDGESCAGKTYFPTFFQRGMLWDILVKVRDTNAADWDTVRQYQMKYALMDPSGAVGDQLWLDYIQRRSYAGDDITLPTLNFNGEWQDNKVGDGELNFRRVNKVFTDTGAVISATYGHATDDGGAIDRQCDANNLPSQSDNHYECFWQKWTPEGSETEKSGWFKKFVVTKMAVDPGDLADGDPSMTTTYEYDGAPGWRFTADPIGKDEDESWSEWRGYGKVLVTTGAGGNKHSTYYWLYRGLDGDRTSKTDPAQTRTVKIADSDGKEWTDSPWLAGRTLETSSRDHEDKAQSRQWHEYWTHNTAQYTGLPDARIVREDRTRSLEKLATSSDDPATWREHIVENEYDDNETASTTFGLPMRIDDWGATGVSDNTCTEYGRTYNTDTLDGTGTKRWMVYQDDERHYSVSCTTQAEDQAAGLDTLHQDKRTVTFYDHAASFTENDTKLTDGNATEVRVYTDAATFRAAKSDYDDAGRRIKAWDGKNNLTTTAYNPPTSWPLDGITTTTPDPDGTAGPATAMTSTEYDSRFFGRPWKTVDANGNTTHVVYDAVGRLAQVFKPTESANYPDGNPSMKFAYDVPVAASETGVPDVATGADMRTTTETLQKSATYAKSVVYSDGLGREREKQEPSATGTGRTVTVTRYDSSGNVAGTSAPFYNSGATGSGPVNAAVADLPSYTDAEVDWAGRTTLSQIQVNGVVQPVNKTVTRYGGADLTTVFPPTGGPVDTYTDVYGRTEKVVEHIGAESYTTSYEYTRSGKLKYIHDSRGNTTHYTYNWAGDRLTTEDPDAGASSTTYDANGQVLTTEDANKTVLTYEYDNLMRSTKTKQGTTVLTSRTYDSATGGKGLPAASTTYSGGQAYTAKVNTYDAGGRPTSKTVTVPDDGAGLAGSYTFGYGYDSVDHVTSVDYPAIGGLPRETVTTDYTTQGRLSKVSSALTTYLSGTGYDGLGRLTSRGFGTAGTGTSLTRTFAYDDANGTGWLKNIVTTTVKNGTGTKVQDDTYTRDNSGAVTALRASADNQQECFGYDDLNRLTDAWTTAATSCGSTPQSDFAGPAPYQTKYAYDRMGNVQAVIDTTRSGSVKKDYGYAGYSADESTYTPDRPHPHAVASVTSPSGTDIYGYDAAGQLKSRTFGGVASTLDWTPERRLASITQKQTGGDETTRYVYDADGDVLLRTSKQENVLYLDGHELHKSGTAAARATRYYSAGDASLAMRTADGSAGGVLTWLLGDGQASTQLAVSVAGVVTRRRYTPFGAQRGATGLAGGSDRGFLGKAEDDSTGFSLLGARVYDPQLGRFLSTDPVQSPYEPQKLSSYSYSANDPVNYSDPTGLNRACRCGHRPPLVVNGKPSGQHTSGGIPNTPRGPATAPAPGCDQACQNALNALVNTQKGLNKRLAIELRNYVYVLGGNMKPCTEGAEVSSGVAAGCADLQGQTSDVVWQDVLQRWLDGKGGALTFGAGARITQQLATGPHNRELLKYLTRSVDADWDLPPSMLGGDASYSDPKTNLFKDLWGMKTDGQGGTGTPDAFLGSYNEVFQVVNINKKRREFTVAVAAFNNTGTKSLFHLPDWTGIGMERGQGHQMASVHQTYYYTMTIRE</sequence>
<feature type="compositionally biased region" description="Low complexity" evidence="1">
    <location>
        <begin position="1917"/>
        <end position="1929"/>
    </location>
</feature>
<name>A0A937ER22_9ACTN</name>
<evidence type="ECO:0000256" key="1">
    <source>
        <dbReference type="SAM" id="MobiDB-lite"/>
    </source>
</evidence>
<dbReference type="InterPro" id="IPR050708">
    <property type="entry name" value="T6SS_VgrG/RHS"/>
</dbReference>
<gene>
    <name evidence="2" type="ORF">JK359_32135</name>
</gene>
<accession>A0A937ER22</accession>
<keyword evidence="3" id="KW-1185">Reference proteome</keyword>
<dbReference type="Proteomes" id="UP000661858">
    <property type="component" value="Unassembled WGS sequence"/>
</dbReference>
<protein>
    <recommendedName>
        <fullName evidence="4">Intein C-terminal splicing domain-containing protein</fullName>
    </recommendedName>
</protein>
<evidence type="ECO:0008006" key="4">
    <source>
        <dbReference type="Google" id="ProtNLM"/>
    </source>
</evidence>
<dbReference type="Gene3D" id="2.180.10.10">
    <property type="entry name" value="RHS repeat-associated core"/>
    <property type="match status" value="2"/>
</dbReference>
<dbReference type="PANTHER" id="PTHR32305:SF17">
    <property type="entry name" value="TRNA NUCLEASE WAPA"/>
    <property type="match status" value="1"/>
</dbReference>
<comment type="caution">
    <text evidence="2">The sequence shown here is derived from an EMBL/GenBank/DDBJ whole genome shotgun (WGS) entry which is preliminary data.</text>
</comment>
<organism evidence="2 3">
    <name type="scientific">Streptomyces actinomycinicus</name>
    <dbReference type="NCBI Taxonomy" id="1695166"/>
    <lineage>
        <taxon>Bacteria</taxon>
        <taxon>Bacillati</taxon>
        <taxon>Actinomycetota</taxon>
        <taxon>Actinomycetes</taxon>
        <taxon>Kitasatosporales</taxon>
        <taxon>Streptomycetaceae</taxon>
        <taxon>Streptomyces</taxon>
    </lineage>
</organism>
<reference evidence="2" key="1">
    <citation type="submission" date="2021-01" db="EMBL/GenBank/DDBJ databases">
        <title>WGS of actinomycetes isolated from Thailand.</title>
        <authorList>
            <person name="Thawai C."/>
        </authorList>
    </citation>
    <scope>NUCLEOTIDE SEQUENCE</scope>
    <source>
        <strain evidence="2">RCU-197</strain>
    </source>
</reference>
<dbReference type="RefSeq" id="WP_201843109.1">
    <property type="nucleotide sequence ID" value="NZ_JAERRK010000023.1"/>
</dbReference>
<proteinExistence type="predicted"/>
<feature type="compositionally biased region" description="Polar residues" evidence="1">
    <location>
        <begin position="1907"/>
        <end position="1916"/>
    </location>
</feature>